<gene>
    <name evidence="2" type="ordered locus">TM_1753</name>
</gene>
<dbReference type="PaxDb" id="243274-THEMA_05470"/>
<dbReference type="Proteomes" id="UP000008183">
    <property type="component" value="Chromosome"/>
</dbReference>
<dbReference type="KEGG" id="tmm:Tmari_1761"/>
<organism evidence="2 3">
    <name type="scientific">Thermotoga maritima (strain ATCC 43589 / DSM 3109 / JCM 10099 / NBRC 100826 / MSB8)</name>
    <dbReference type="NCBI Taxonomy" id="243274"/>
    <lineage>
        <taxon>Bacteria</taxon>
        <taxon>Thermotogati</taxon>
        <taxon>Thermotogota</taxon>
        <taxon>Thermotogae</taxon>
        <taxon>Thermotogales</taxon>
        <taxon>Thermotogaceae</taxon>
        <taxon>Thermotoga</taxon>
    </lineage>
</organism>
<dbReference type="GO" id="GO:0009380">
    <property type="term" value="C:excinuclease repair complex"/>
    <property type="evidence" value="ECO:0007669"/>
    <property type="project" value="InterPro"/>
</dbReference>
<dbReference type="OrthoDB" id="9992555at2"/>
<dbReference type="PATRIC" id="fig|243274.17.peg.1761"/>
<dbReference type="PANTHER" id="PTHR24029">
    <property type="entry name" value="UVRABC SYSTEM PROTEIN B"/>
    <property type="match status" value="1"/>
</dbReference>
<dbReference type="EMBL" id="AE000512">
    <property type="protein sequence ID" value="AAD36818.1"/>
    <property type="molecule type" value="Genomic_DNA"/>
</dbReference>
<evidence type="ECO:0000313" key="2">
    <source>
        <dbReference type="EMBL" id="AAD36818.1"/>
    </source>
</evidence>
<dbReference type="EnsemblBacteria" id="AAD36818">
    <property type="protein sequence ID" value="AAD36818"/>
    <property type="gene ID" value="TM_1753"/>
</dbReference>
<keyword evidence="3" id="KW-1185">Reference proteome</keyword>
<dbReference type="SUPFAM" id="SSF52540">
    <property type="entry name" value="P-loop containing nucleoside triphosphate hydrolases"/>
    <property type="match status" value="1"/>
</dbReference>
<accession>G4FGD9</accession>
<evidence type="ECO:0000313" key="3">
    <source>
        <dbReference type="Proteomes" id="UP000008183"/>
    </source>
</evidence>
<dbReference type="GO" id="GO:0016887">
    <property type="term" value="F:ATP hydrolysis activity"/>
    <property type="evidence" value="ECO:0007669"/>
    <property type="project" value="InterPro"/>
</dbReference>
<dbReference type="Gene3D" id="3.40.50.300">
    <property type="entry name" value="P-loop containing nucleotide triphosphate hydrolases"/>
    <property type="match status" value="1"/>
</dbReference>
<dbReference type="GO" id="GO:0006289">
    <property type="term" value="P:nucleotide-excision repair"/>
    <property type="evidence" value="ECO:0007669"/>
    <property type="project" value="InterPro"/>
</dbReference>
<dbReference type="SMR" id="Q9X275"/>
<dbReference type="PANTHER" id="PTHR24029:SF0">
    <property type="entry name" value="UVRABC SYSTEM PROTEIN B"/>
    <property type="match status" value="1"/>
</dbReference>
<dbReference type="PIR" id="D72216">
    <property type="entry name" value="D72216"/>
</dbReference>
<dbReference type="KEGG" id="tma:TM1753"/>
<dbReference type="KEGG" id="tmw:THMA_1795"/>
<dbReference type="GO" id="GO:0005524">
    <property type="term" value="F:ATP binding"/>
    <property type="evidence" value="ECO:0007669"/>
    <property type="project" value="InterPro"/>
</dbReference>
<dbReference type="KEGG" id="tmi:THEMA_05470"/>
<protein>
    <submittedName>
        <fullName evidence="2">Excinuclease ABC, subunit B-related protein</fullName>
    </submittedName>
</protein>
<dbReference type="AlphaFoldDB" id="Q9X275"/>
<feature type="domain" description="Helicase C-terminal" evidence="1">
    <location>
        <begin position="1"/>
        <end position="99"/>
    </location>
</feature>
<dbReference type="InterPro" id="IPR027417">
    <property type="entry name" value="P-loop_NTPase"/>
</dbReference>
<proteinExistence type="predicted"/>
<accession>Q9X275</accession>
<reference evidence="2 3" key="1">
    <citation type="journal article" date="1999" name="Nature">
        <title>Evidence for lateral gene transfer between Archaea and Bacteria from genome sequence of Thermotoga maritima.</title>
        <authorList>
            <person name="Nelson K.E."/>
            <person name="Clayton R.A."/>
            <person name="Gill S.R."/>
            <person name="Gwinn M.L."/>
            <person name="Dodson R.J."/>
            <person name="Haft D.H."/>
            <person name="Hickey E.K."/>
            <person name="Peterson J.D."/>
            <person name="Nelson W.C."/>
            <person name="Ketchum K.A."/>
            <person name="McDonald L."/>
            <person name="Utterback T.R."/>
            <person name="Malek J.A."/>
            <person name="Linher K.D."/>
            <person name="Garrett M.M."/>
            <person name="Stewart A.M."/>
            <person name="Cotton M.D."/>
            <person name="Pratt M.S."/>
            <person name="Phillips C.A."/>
            <person name="Richardson D."/>
            <person name="Heidelberg J."/>
            <person name="Sutton G.G."/>
            <person name="Fleischmann R.D."/>
            <person name="White O."/>
            <person name="Salzberg S.L."/>
            <person name="Smith H.O."/>
            <person name="Venter J.C."/>
            <person name="Fraser C.M."/>
        </authorList>
    </citation>
    <scope>NUCLEOTIDE SEQUENCE [LARGE SCALE GENOMIC DNA]</scope>
    <source>
        <strain evidence="3">ATCC 43589 / DSM 3109 / JCM 10099 / NBRC 100826 / MSB8</strain>
    </source>
</reference>
<name>Q9X275_THEMA</name>
<evidence type="ECO:0000259" key="1">
    <source>
        <dbReference type="PROSITE" id="PS51194"/>
    </source>
</evidence>
<dbReference type="GO" id="GO:0003677">
    <property type="term" value="F:DNA binding"/>
    <property type="evidence" value="ECO:0007669"/>
    <property type="project" value="InterPro"/>
</dbReference>
<dbReference type="Pfam" id="PF12344">
    <property type="entry name" value="UvrB"/>
    <property type="match status" value="1"/>
</dbReference>
<dbReference type="PROSITE" id="PS51194">
    <property type="entry name" value="HELICASE_CTER"/>
    <property type="match status" value="1"/>
</dbReference>
<dbReference type="InterPro" id="IPR024759">
    <property type="entry name" value="UvrB_YAD/RRR_dom"/>
</dbReference>
<sequence length="99" mass="11484">MREEEKQVNYRGVNLLREGLDLLEVSPVAIMDADVEGFLRSETTLIQIIGRTARNVNGKVIMYADRITNAMKRAIEETNRRRRIQLEYNRKHGITLQIA</sequence>
<dbReference type="InterPro" id="IPR004807">
    <property type="entry name" value="UvrB"/>
</dbReference>
<dbReference type="InterPro" id="IPR001650">
    <property type="entry name" value="Helicase_C-like"/>
</dbReference>
<dbReference type="InParanoid" id="Q9X275"/>